<evidence type="ECO:0000256" key="2">
    <source>
        <dbReference type="SAM" id="SignalP"/>
    </source>
</evidence>
<sequence>MRWDLAVLGPFLVTPLVLTQEQAGGHGCRRSPSEEVGRGTSGTRFLTTRVVVSAIRHGSEHGAPQSATSSAQPTAESEESVSRSPGGPQPNIASYDAAAPLRTKVAEGNLEYWCVAV</sequence>
<evidence type="ECO:0000313" key="3">
    <source>
        <dbReference type="EMBL" id="CAE0107255.1"/>
    </source>
</evidence>
<dbReference type="EMBL" id="HBHX01014159">
    <property type="protein sequence ID" value="CAE0107255.1"/>
    <property type="molecule type" value="Transcribed_RNA"/>
</dbReference>
<evidence type="ECO:0000256" key="1">
    <source>
        <dbReference type="SAM" id="MobiDB-lite"/>
    </source>
</evidence>
<protein>
    <submittedName>
        <fullName evidence="3">Uncharacterized protein</fullName>
    </submittedName>
</protein>
<feature type="region of interest" description="Disordered" evidence="1">
    <location>
        <begin position="22"/>
        <end position="43"/>
    </location>
</feature>
<dbReference type="AlphaFoldDB" id="A0A7S3AKA0"/>
<feature type="region of interest" description="Disordered" evidence="1">
    <location>
        <begin position="56"/>
        <end position="96"/>
    </location>
</feature>
<feature type="chain" id="PRO_5031192754" evidence="2">
    <location>
        <begin position="20"/>
        <end position="117"/>
    </location>
</feature>
<accession>A0A7S3AKA0</accession>
<gene>
    <name evidence="3" type="ORF">HERI1096_LOCUS7914</name>
</gene>
<name>A0A7S3AKA0_9EUKA</name>
<feature type="compositionally biased region" description="Polar residues" evidence="1">
    <location>
        <begin position="65"/>
        <end position="75"/>
    </location>
</feature>
<organism evidence="3">
    <name type="scientific">Haptolina ericina</name>
    <dbReference type="NCBI Taxonomy" id="156174"/>
    <lineage>
        <taxon>Eukaryota</taxon>
        <taxon>Haptista</taxon>
        <taxon>Haptophyta</taxon>
        <taxon>Prymnesiophyceae</taxon>
        <taxon>Prymnesiales</taxon>
        <taxon>Prymnesiaceae</taxon>
        <taxon>Haptolina</taxon>
    </lineage>
</organism>
<proteinExistence type="predicted"/>
<reference evidence="3" key="1">
    <citation type="submission" date="2021-01" db="EMBL/GenBank/DDBJ databases">
        <authorList>
            <person name="Corre E."/>
            <person name="Pelletier E."/>
            <person name="Niang G."/>
            <person name="Scheremetjew M."/>
            <person name="Finn R."/>
            <person name="Kale V."/>
            <person name="Holt S."/>
            <person name="Cochrane G."/>
            <person name="Meng A."/>
            <person name="Brown T."/>
            <person name="Cohen L."/>
        </authorList>
    </citation>
    <scope>NUCLEOTIDE SEQUENCE</scope>
    <source>
        <strain evidence="3">CCMP281</strain>
    </source>
</reference>
<keyword evidence="2" id="KW-0732">Signal</keyword>
<feature type="signal peptide" evidence="2">
    <location>
        <begin position="1"/>
        <end position="19"/>
    </location>
</feature>